<comment type="caution">
    <text evidence="2">The sequence shown here is derived from an EMBL/GenBank/DDBJ whole genome shotgun (WGS) entry which is preliminary data.</text>
</comment>
<keyword evidence="3" id="KW-1185">Reference proteome</keyword>
<reference evidence="2" key="1">
    <citation type="submission" date="2020-11" db="EMBL/GenBank/DDBJ databases">
        <authorList>
            <consortium name="DOE Joint Genome Institute"/>
            <person name="Ahrendt S."/>
            <person name="Riley R."/>
            <person name="Andreopoulos W."/>
            <person name="LaButti K."/>
            <person name="Pangilinan J."/>
            <person name="Ruiz-duenas F.J."/>
            <person name="Barrasa J.M."/>
            <person name="Sanchez-Garcia M."/>
            <person name="Camarero S."/>
            <person name="Miyauchi S."/>
            <person name="Serrano A."/>
            <person name="Linde D."/>
            <person name="Babiker R."/>
            <person name="Drula E."/>
            <person name="Ayuso-Fernandez I."/>
            <person name="Pacheco R."/>
            <person name="Padilla G."/>
            <person name="Ferreira P."/>
            <person name="Barriuso J."/>
            <person name="Kellner H."/>
            <person name="Castanera R."/>
            <person name="Alfaro M."/>
            <person name="Ramirez L."/>
            <person name="Pisabarro A.G."/>
            <person name="Kuo A."/>
            <person name="Tritt A."/>
            <person name="Lipzen A."/>
            <person name="He G."/>
            <person name="Yan M."/>
            <person name="Ng V."/>
            <person name="Cullen D."/>
            <person name="Martin F."/>
            <person name="Rosso M.-N."/>
            <person name="Henrissat B."/>
            <person name="Hibbett D."/>
            <person name="Martinez A.T."/>
            <person name="Grigoriev I.V."/>
        </authorList>
    </citation>
    <scope>NUCLEOTIDE SEQUENCE</scope>
    <source>
        <strain evidence="2">AH 44721</strain>
    </source>
</reference>
<feature type="region of interest" description="Disordered" evidence="1">
    <location>
        <begin position="52"/>
        <end position="81"/>
    </location>
</feature>
<name>A0A9P5TK01_GYMJU</name>
<gene>
    <name evidence="2" type="ORF">CPB84DRAFT_1940300</name>
</gene>
<organism evidence="2 3">
    <name type="scientific">Gymnopilus junonius</name>
    <name type="common">Spectacular rustgill mushroom</name>
    <name type="synonym">Gymnopilus spectabilis subsp. junonius</name>
    <dbReference type="NCBI Taxonomy" id="109634"/>
    <lineage>
        <taxon>Eukaryota</taxon>
        <taxon>Fungi</taxon>
        <taxon>Dikarya</taxon>
        <taxon>Basidiomycota</taxon>
        <taxon>Agaricomycotina</taxon>
        <taxon>Agaricomycetes</taxon>
        <taxon>Agaricomycetidae</taxon>
        <taxon>Agaricales</taxon>
        <taxon>Agaricineae</taxon>
        <taxon>Hymenogastraceae</taxon>
        <taxon>Gymnopilus</taxon>
    </lineage>
</organism>
<evidence type="ECO:0000313" key="3">
    <source>
        <dbReference type="Proteomes" id="UP000724874"/>
    </source>
</evidence>
<protein>
    <submittedName>
        <fullName evidence="2">Uncharacterized protein</fullName>
    </submittedName>
</protein>
<dbReference type="Proteomes" id="UP000724874">
    <property type="component" value="Unassembled WGS sequence"/>
</dbReference>
<evidence type="ECO:0000313" key="2">
    <source>
        <dbReference type="EMBL" id="KAF8890256.1"/>
    </source>
</evidence>
<proteinExistence type="predicted"/>
<dbReference type="EMBL" id="JADNYJ010000076">
    <property type="protein sequence ID" value="KAF8890256.1"/>
    <property type="molecule type" value="Genomic_DNA"/>
</dbReference>
<dbReference type="AlphaFoldDB" id="A0A9P5TK01"/>
<dbReference type="OrthoDB" id="3236341at2759"/>
<evidence type="ECO:0000256" key="1">
    <source>
        <dbReference type="SAM" id="MobiDB-lite"/>
    </source>
</evidence>
<accession>A0A9P5TK01</accession>
<sequence length="297" mass="32830">MASPLSPTLNIEPSMETPGLLNAVTRRPLQREGAHYFLTPTEQAMEDAMTWSSPAPEPVLGKRTHPDEPTDGNNTEPDDGLPLAVLQHPLQSIGNDSVLGQQAKLFIQLIRVENKLDALQSAAPPYTPSEDLKTNINNYSIAVMLSVNISAYKGDIPRNHVLMSRDILKKYHFDLPPGIEHDYANWEKITGVINYSLTQAHVKCNGSEKLWNFIDQRLEFIQNRAGLSKTKAAKVFNEILKVDRGIYGADDEYEIKEVVADEWQQCVDDMVAGVQEVTITGSGPIIMPIAVPAVTSS</sequence>